<name>M1UEE2_9CORY</name>
<dbReference type="KEGG" id="ccn:H924_04820"/>
<dbReference type="GO" id="GO:0015074">
    <property type="term" value="P:DNA integration"/>
    <property type="evidence" value="ECO:0007669"/>
    <property type="project" value="InterPro"/>
</dbReference>
<dbReference type="Pfam" id="PF13683">
    <property type="entry name" value="rve_3"/>
    <property type="match status" value="1"/>
</dbReference>
<dbReference type="eggNOG" id="COG2801">
    <property type="taxonomic scope" value="Bacteria"/>
</dbReference>
<feature type="domain" description="Integrase catalytic" evidence="1">
    <location>
        <begin position="1"/>
        <end position="62"/>
    </location>
</feature>
<dbReference type="GO" id="GO:0003676">
    <property type="term" value="F:nucleic acid binding"/>
    <property type="evidence" value="ECO:0007669"/>
    <property type="project" value="InterPro"/>
</dbReference>
<keyword evidence="3" id="KW-1185">Reference proteome</keyword>
<dbReference type="PANTHER" id="PTHR46889">
    <property type="entry name" value="TRANSPOSASE INSF FOR INSERTION SEQUENCE IS3B-RELATED"/>
    <property type="match status" value="1"/>
</dbReference>
<dbReference type="InterPro" id="IPR001584">
    <property type="entry name" value="Integrase_cat-core"/>
</dbReference>
<dbReference type="InterPro" id="IPR012337">
    <property type="entry name" value="RNaseH-like_sf"/>
</dbReference>
<protein>
    <recommendedName>
        <fullName evidence="1">Integrase catalytic domain-containing protein</fullName>
    </recommendedName>
</protein>
<dbReference type="Proteomes" id="UP000011760">
    <property type="component" value="Chromosome"/>
</dbReference>
<evidence type="ECO:0000313" key="2">
    <source>
        <dbReference type="EMBL" id="AGG66410.1"/>
    </source>
</evidence>
<dbReference type="Gene3D" id="3.30.420.10">
    <property type="entry name" value="Ribonuclease H-like superfamily/Ribonuclease H"/>
    <property type="match status" value="1"/>
</dbReference>
<evidence type="ECO:0000313" key="3">
    <source>
        <dbReference type="Proteomes" id="UP000011760"/>
    </source>
</evidence>
<proteinExistence type="predicted"/>
<dbReference type="AlphaFoldDB" id="M1UEE2"/>
<organism evidence="2 3">
    <name type="scientific">Corynebacterium callunae DSM 20147</name>
    <dbReference type="NCBI Taxonomy" id="1121353"/>
    <lineage>
        <taxon>Bacteria</taxon>
        <taxon>Bacillati</taxon>
        <taxon>Actinomycetota</taxon>
        <taxon>Actinomycetes</taxon>
        <taxon>Mycobacteriales</taxon>
        <taxon>Corynebacteriaceae</taxon>
        <taxon>Corynebacterium</taxon>
    </lineage>
</organism>
<dbReference type="InterPro" id="IPR050900">
    <property type="entry name" value="Transposase_IS3/IS150/IS904"/>
</dbReference>
<dbReference type="EMBL" id="CP004354">
    <property type="protein sequence ID" value="AGG66410.1"/>
    <property type="molecule type" value="Genomic_DNA"/>
</dbReference>
<dbReference type="InterPro" id="IPR036397">
    <property type="entry name" value="RNaseH_sf"/>
</dbReference>
<sequence>MGAVGTSADNAMAESFNSTLKREVLRDRKVFANPLHCRHDVFRWCIRYNTRRRHSWCGQISPDAFEARSATLSKAA</sequence>
<dbReference type="SUPFAM" id="SSF53098">
    <property type="entry name" value="Ribonuclease H-like"/>
    <property type="match status" value="1"/>
</dbReference>
<accession>M1UEE2</accession>
<dbReference type="HOGENOM" id="CLU_027402_41_5_11"/>
<dbReference type="PANTHER" id="PTHR46889:SF4">
    <property type="entry name" value="TRANSPOSASE INSO FOR INSERTION SEQUENCE ELEMENT IS911B-RELATED"/>
    <property type="match status" value="1"/>
</dbReference>
<evidence type="ECO:0000259" key="1">
    <source>
        <dbReference type="Pfam" id="PF13683"/>
    </source>
</evidence>
<gene>
    <name evidence="2" type="ORF">H924_04820</name>
</gene>
<dbReference type="STRING" id="1121353.H924_04820"/>
<reference evidence="2 3" key="1">
    <citation type="submission" date="2013-02" db="EMBL/GenBank/DDBJ databases">
        <title>The complete genome sequence of Corynebacterium callunae DSM 20147.</title>
        <authorList>
            <person name="Ruckert C."/>
            <person name="Albersmeier A."/>
            <person name="Kalinowski J."/>
        </authorList>
    </citation>
    <scope>NUCLEOTIDE SEQUENCE [LARGE SCALE GENOMIC DNA]</scope>
    <source>
        <strain evidence="2 3">DSM 20147</strain>
    </source>
</reference>